<organism evidence="1 2">
    <name type="scientific">Candidatus Woesebacteria bacterium GW2011_GWA1_39_21</name>
    <dbReference type="NCBI Taxonomy" id="1618550"/>
    <lineage>
        <taxon>Bacteria</taxon>
        <taxon>Candidatus Woeseibacteriota</taxon>
    </lineage>
</organism>
<gene>
    <name evidence="1" type="ORF">UT39_C0002G0089</name>
</gene>
<dbReference type="Proteomes" id="UP000034246">
    <property type="component" value="Unassembled WGS sequence"/>
</dbReference>
<dbReference type="AlphaFoldDB" id="A0A0G0N8X3"/>
<accession>A0A0G0N8X3</accession>
<proteinExistence type="predicted"/>
<reference evidence="1 2" key="1">
    <citation type="journal article" date="2015" name="Nature">
        <title>rRNA introns, odd ribosomes, and small enigmatic genomes across a large radiation of phyla.</title>
        <authorList>
            <person name="Brown C.T."/>
            <person name="Hug L.A."/>
            <person name="Thomas B.C."/>
            <person name="Sharon I."/>
            <person name="Castelle C.J."/>
            <person name="Singh A."/>
            <person name="Wilkins M.J."/>
            <person name="Williams K.H."/>
            <person name="Banfield J.F."/>
        </authorList>
    </citation>
    <scope>NUCLEOTIDE SEQUENCE [LARGE SCALE GENOMIC DNA]</scope>
</reference>
<evidence type="ECO:0000313" key="1">
    <source>
        <dbReference type="EMBL" id="KKR11908.1"/>
    </source>
</evidence>
<dbReference type="EMBL" id="LBWP01000002">
    <property type="protein sequence ID" value="KKR11908.1"/>
    <property type="molecule type" value="Genomic_DNA"/>
</dbReference>
<sequence length="100" mass="11295">MSPEYYFDDQLIGESDLPQIVDCAIGVVAESNNLKDRKKVILAMVEAKALGNGTSEDEIQNAKDLGQKLGKMMCQSRTQTDRVVREEKENRVDLFVKKIF</sequence>
<evidence type="ECO:0000313" key="2">
    <source>
        <dbReference type="Proteomes" id="UP000034246"/>
    </source>
</evidence>
<comment type="caution">
    <text evidence="1">The sequence shown here is derived from an EMBL/GenBank/DDBJ whole genome shotgun (WGS) entry which is preliminary data.</text>
</comment>
<name>A0A0G0N8X3_9BACT</name>
<protein>
    <submittedName>
        <fullName evidence="1">Uncharacterized protein</fullName>
    </submittedName>
</protein>
<dbReference type="STRING" id="1618550.UT39_C0002G0089"/>